<evidence type="ECO:0000313" key="2">
    <source>
        <dbReference type="EMBL" id="MFC5568879.1"/>
    </source>
</evidence>
<feature type="transmembrane region" description="Helical" evidence="1">
    <location>
        <begin position="118"/>
        <end position="139"/>
    </location>
</feature>
<evidence type="ECO:0000313" key="3">
    <source>
        <dbReference type="Proteomes" id="UP001596036"/>
    </source>
</evidence>
<proteinExistence type="predicted"/>
<dbReference type="EMBL" id="JBHSNM010000001">
    <property type="protein sequence ID" value="MFC5568879.1"/>
    <property type="molecule type" value="Genomic_DNA"/>
</dbReference>
<keyword evidence="3" id="KW-1185">Reference proteome</keyword>
<sequence>MEIHHADKTYRRRAPWLLAGITLMCGILLWQLQVWLDNVTHQLGSSDPETVRTWVRGLLCGLGIALALPVIGLGSTLRRMGYASRLEGRFPPSQWKTLRDVRVLRDRAALRWAGRVEFAGLGLFVLGGALLAWAAWAWWHFRG</sequence>
<accession>A0ABW0SJK3</accession>
<feature type="transmembrane region" description="Helical" evidence="1">
    <location>
        <begin position="54"/>
        <end position="77"/>
    </location>
</feature>
<evidence type="ECO:0008006" key="4">
    <source>
        <dbReference type="Google" id="ProtNLM"/>
    </source>
</evidence>
<gene>
    <name evidence="2" type="ORF">ACFPN1_02220</name>
</gene>
<dbReference type="Proteomes" id="UP001596036">
    <property type="component" value="Unassembled WGS sequence"/>
</dbReference>
<protein>
    <recommendedName>
        <fullName evidence="4">Transmembrane protein</fullName>
    </recommendedName>
</protein>
<keyword evidence="1" id="KW-0812">Transmembrane</keyword>
<keyword evidence="1" id="KW-1133">Transmembrane helix</keyword>
<organism evidence="2 3">
    <name type="scientific">Lysobacter yangpyeongensis</name>
    <dbReference type="NCBI Taxonomy" id="346182"/>
    <lineage>
        <taxon>Bacteria</taxon>
        <taxon>Pseudomonadati</taxon>
        <taxon>Pseudomonadota</taxon>
        <taxon>Gammaproteobacteria</taxon>
        <taxon>Lysobacterales</taxon>
        <taxon>Lysobacteraceae</taxon>
        <taxon>Lysobacter</taxon>
    </lineage>
</organism>
<comment type="caution">
    <text evidence="2">The sequence shown here is derived from an EMBL/GenBank/DDBJ whole genome shotgun (WGS) entry which is preliminary data.</text>
</comment>
<feature type="transmembrane region" description="Helical" evidence="1">
    <location>
        <begin position="16"/>
        <end position="34"/>
    </location>
</feature>
<evidence type="ECO:0000256" key="1">
    <source>
        <dbReference type="SAM" id="Phobius"/>
    </source>
</evidence>
<reference evidence="3" key="1">
    <citation type="journal article" date="2019" name="Int. J. Syst. Evol. Microbiol.">
        <title>The Global Catalogue of Microorganisms (GCM) 10K type strain sequencing project: providing services to taxonomists for standard genome sequencing and annotation.</title>
        <authorList>
            <consortium name="The Broad Institute Genomics Platform"/>
            <consortium name="The Broad Institute Genome Sequencing Center for Infectious Disease"/>
            <person name="Wu L."/>
            <person name="Ma J."/>
        </authorList>
    </citation>
    <scope>NUCLEOTIDE SEQUENCE [LARGE SCALE GENOMIC DNA]</scope>
    <source>
        <strain evidence="3">KACC 11407</strain>
    </source>
</reference>
<keyword evidence="1" id="KW-0472">Membrane</keyword>
<name>A0ABW0SJK3_9GAMM</name>
<dbReference type="RefSeq" id="WP_386752603.1">
    <property type="nucleotide sequence ID" value="NZ_JBHSNM010000001.1"/>
</dbReference>